<keyword evidence="16" id="KW-1185">Reference proteome</keyword>
<evidence type="ECO:0000256" key="2">
    <source>
        <dbReference type="ARBA" id="ARBA00006434"/>
    </source>
</evidence>
<feature type="transmembrane region" description="Helical" evidence="14">
    <location>
        <begin position="161"/>
        <end position="185"/>
    </location>
</feature>
<feature type="transmembrane region" description="Helical" evidence="14">
    <location>
        <begin position="6"/>
        <end position="26"/>
    </location>
</feature>
<keyword evidence="8 14" id="KW-0915">Sodium</keyword>
<comment type="caution">
    <text evidence="15">The sequence shown here is derived from an EMBL/GenBank/DDBJ whole genome shotgun (WGS) entry which is preliminary data.</text>
</comment>
<evidence type="ECO:0000256" key="14">
    <source>
        <dbReference type="RuleBase" id="RU366012"/>
    </source>
</evidence>
<dbReference type="Gene3D" id="1.20.1730.10">
    <property type="entry name" value="Sodium/glucose cotransporter"/>
    <property type="match status" value="1"/>
</dbReference>
<feature type="transmembrane region" description="Helical" evidence="14">
    <location>
        <begin position="323"/>
        <end position="352"/>
    </location>
</feature>
<evidence type="ECO:0000256" key="11">
    <source>
        <dbReference type="ARBA" id="ARBA00023201"/>
    </source>
</evidence>
<feature type="transmembrane region" description="Helical" evidence="14">
    <location>
        <begin position="373"/>
        <end position="393"/>
    </location>
</feature>
<dbReference type="PANTHER" id="PTHR48086">
    <property type="entry name" value="SODIUM/PROLINE SYMPORTER-RELATED"/>
    <property type="match status" value="1"/>
</dbReference>
<evidence type="ECO:0000313" key="16">
    <source>
        <dbReference type="Proteomes" id="UP001594351"/>
    </source>
</evidence>
<evidence type="ECO:0000256" key="9">
    <source>
        <dbReference type="ARBA" id="ARBA00023065"/>
    </source>
</evidence>
<proteinExistence type="inferred from homology"/>
<evidence type="ECO:0000256" key="8">
    <source>
        <dbReference type="ARBA" id="ARBA00023053"/>
    </source>
</evidence>
<comment type="function">
    <text evidence="14">Catalyzes the sodium-dependent uptake of extracellular L-proline.</text>
</comment>
<name>A0ABV6Z4A0_UNCC1</name>
<keyword evidence="7 14" id="KW-1133">Transmembrane helix</keyword>
<reference evidence="15 16" key="1">
    <citation type="submission" date="2024-09" db="EMBL/GenBank/DDBJ databases">
        <title>Laminarin stimulates single cell rates of sulfate reduction while oxygen inhibits transcriptomic activity in coastal marine sediment.</title>
        <authorList>
            <person name="Lindsay M."/>
            <person name="Orcutt B."/>
            <person name="Emerson D."/>
            <person name="Stepanauskas R."/>
            <person name="D'Angelo T."/>
        </authorList>
    </citation>
    <scope>NUCLEOTIDE SEQUENCE [LARGE SCALE GENOMIC DNA]</scope>
    <source>
        <strain evidence="15">SAG AM-311-K15</strain>
    </source>
</reference>
<evidence type="ECO:0000256" key="13">
    <source>
        <dbReference type="RuleBase" id="RU362091"/>
    </source>
</evidence>
<dbReference type="InterPro" id="IPR001734">
    <property type="entry name" value="Na/solute_symporter"/>
</dbReference>
<evidence type="ECO:0000256" key="3">
    <source>
        <dbReference type="ARBA" id="ARBA00022448"/>
    </source>
</evidence>
<comment type="subcellular location">
    <subcellularLocation>
        <location evidence="1 14">Cell membrane</location>
        <topology evidence="1 14">Multi-pass membrane protein</topology>
    </subcellularLocation>
</comment>
<feature type="transmembrane region" description="Helical" evidence="14">
    <location>
        <begin position="46"/>
        <end position="70"/>
    </location>
</feature>
<feature type="transmembrane region" description="Helical" evidence="14">
    <location>
        <begin position="405"/>
        <end position="426"/>
    </location>
</feature>
<keyword evidence="14" id="KW-0029">Amino-acid transport</keyword>
<dbReference type="Pfam" id="PF00474">
    <property type="entry name" value="SSF"/>
    <property type="match status" value="1"/>
</dbReference>
<feature type="transmembrane region" description="Helical" evidence="14">
    <location>
        <begin position="192"/>
        <end position="208"/>
    </location>
</feature>
<accession>A0ABV6Z4A0</accession>
<dbReference type="EMBL" id="JBHPBY010000458">
    <property type="protein sequence ID" value="MFC1853262.1"/>
    <property type="molecule type" value="Genomic_DNA"/>
</dbReference>
<feature type="transmembrane region" description="Helical" evidence="14">
    <location>
        <begin position="228"/>
        <end position="250"/>
    </location>
</feature>
<keyword evidence="4 14" id="KW-1003">Cell membrane</keyword>
<feature type="transmembrane region" description="Helical" evidence="14">
    <location>
        <begin position="464"/>
        <end position="490"/>
    </location>
</feature>
<gene>
    <name evidence="15" type="ORF">ACFL27_23945</name>
</gene>
<evidence type="ECO:0000256" key="1">
    <source>
        <dbReference type="ARBA" id="ARBA00004651"/>
    </source>
</evidence>
<evidence type="ECO:0000256" key="4">
    <source>
        <dbReference type="ARBA" id="ARBA00022475"/>
    </source>
</evidence>
<dbReference type="InterPro" id="IPR038377">
    <property type="entry name" value="Na/Glc_symporter_sf"/>
</dbReference>
<evidence type="ECO:0000256" key="5">
    <source>
        <dbReference type="ARBA" id="ARBA00022692"/>
    </source>
</evidence>
<keyword evidence="10 14" id="KW-0472">Membrane</keyword>
<keyword evidence="6 14" id="KW-0769">Symport</keyword>
<keyword evidence="9 14" id="KW-0406">Ion transport</keyword>
<evidence type="ECO:0000313" key="15">
    <source>
        <dbReference type="EMBL" id="MFC1853262.1"/>
    </source>
</evidence>
<dbReference type="PROSITE" id="PS50283">
    <property type="entry name" value="NA_SOLUT_SYMP_3"/>
    <property type="match status" value="1"/>
</dbReference>
<evidence type="ECO:0000256" key="6">
    <source>
        <dbReference type="ARBA" id="ARBA00022847"/>
    </source>
</evidence>
<comment type="similarity">
    <text evidence="2 13">Belongs to the sodium:solute symporter (SSF) (TC 2.A.21) family.</text>
</comment>
<feature type="transmembrane region" description="Helical" evidence="14">
    <location>
        <begin position="433"/>
        <end position="452"/>
    </location>
</feature>
<keyword evidence="3 14" id="KW-0813">Transport</keyword>
<evidence type="ECO:0000256" key="10">
    <source>
        <dbReference type="ARBA" id="ARBA00023136"/>
    </source>
</evidence>
<comment type="catalytic activity">
    <reaction evidence="12">
        <text>L-proline(in) + Na(+)(in) = L-proline(out) + Na(+)(out)</text>
        <dbReference type="Rhea" id="RHEA:28967"/>
        <dbReference type="ChEBI" id="CHEBI:29101"/>
        <dbReference type="ChEBI" id="CHEBI:60039"/>
    </reaction>
</comment>
<keyword evidence="11 14" id="KW-0739">Sodium transport</keyword>
<dbReference type="InterPro" id="IPR011851">
    <property type="entry name" value="Na/Pro_symporter"/>
</dbReference>
<evidence type="ECO:0000256" key="7">
    <source>
        <dbReference type="ARBA" id="ARBA00022989"/>
    </source>
</evidence>
<feature type="transmembrane region" description="Helical" evidence="14">
    <location>
        <begin position="271"/>
        <end position="293"/>
    </location>
</feature>
<sequence length="500" mass="55218">MSDQVLVLITLSIYLGFMLGIGIWAARVRTGNMVDFFLGGRKLNSLVVALSAVVSGRSSWLILGVSGAAYLKGISAAWVLPGYIIMELFLFLTIGKRLRYYTQSADNITIPDFFESRYRDQSGLLRIVAVSIIVFFFTLYISAQLSAGQRAFKMIFDFQDVLPGMIIITFFVVIYTILGGFTAVVLTDVIQAFFMLLSLVALPIYVIFMKGGPGELYSFLASFGSPDINMLAFGSLISIVNGLSIGFGSVGNPHILVRYMSIEKPRKLSKAALIGTFWNVIMGWGAIFIGLLARMEYPALQQLFDADRECAFLSLAQDYFHPILFGFAVSALIAAIMSTVDSQLLVVSSGIARDIYQKIIRRKDTVAEDKMILISRITIFVVMMIAFFLGIFVSKHKADWPIFTYVLLAWSGLGAAFGPALILSLYWKRTTGWGVLSGFIGGLAATLIWKGLCNKTLHWQLAEYLPGFVFATLCIIIVSLITTVPDGALAEFEKAKRREK</sequence>
<dbReference type="PANTHER" id="PTHR48086:SF3">
    <property type="entry name" value="SODIUM_PROLINE SYMPORTER"/>
    <property type="match status" value="1"/>
</dbReference>
<dbReference type="CDD" id="cd11475">
    <property type="entry name" value="SLC5sbd_PutP"/>
    <property type="match status" value="1"/>
</dbReference>
<keyword evidence="5 14" id="KW-0812">Transmembrane</keyword>
<feature type="transmembrane region" description="Helical" evidence="14">
    <location>
        <begin position="76"/>
        <end position="94"/>
    </location>
</feature>
<dbReference type="InterPro" id="IPR050277">
    <property type="entry name" value="Sodium:Solute_Symporter"/>
</dbReference>
<dbReference type="Proteomes" id="UP001594351">
    <property type="component" value="Unassembled WGS sequence"/>
</dbReference>
<organism evidence="15 16">
    <name type="scientific">candidate division CSSED10-310 bacterium</name>
    <dbReference type="NCBI Taxonomy" id="2855610"/>
    <lineage>
        <taxon>Bacteria</taxon>
        <taxon>Bacteria division CSSED10-310</taxon>
    </lineage>
</organism>
<protein>
    <recommendedName>
        <fullName evidence="14">Sodium/proline symporter</fullName>
    </recommendedName>
    <alternativeName>
        <fullName evidence="14">Proline permease</fullName>
    </alternativeName>
</protein>
<evidence type="ECO:0000256" key="12">
    <source>
        <dbReference type="ARBA" id="ARBA00033708"/>
    </source>
</evidence>
<dbReference type="NCBIfam" id="TIGR00813">
    <property type="entry name" value="sss"/>
    <property type="match status" value="1"/>
</dbReference>
<feature type="transmembrane region" description="Helical" evidence="14">
    <location>
        <begin position="123"/>
        <end position="141"/>
    </location>
</feature>